<sequence>MTETHPQKAVSEAGGIYQKRWYVHLCASTGLADGLIAVGIASAENGLGVVEGSKSTLVSSPFLHLAKITRGGVDVGIIFLIGVTHRVVTFMQQFMGIDQYDSHSLKTFLRDLIKSQSCLVTRKPWWQAAGLRRWKMAIEMLLSLSLR</sequence>
<dbReference type="VEuPathDB" id="FungiDB:PAAG_04184"/>
<dbReference type="RefSeq" id="XP_015699425.1">
    <property type="nucleotide sequence ID" value="XM_015845199.1"/>
</dbReference>
<name>C1H090_PARBA</name>
<evidence type="ECO:0000313" key="1">
    <source>
        <dbReference type="EMBL" id="EEH33131.2"/>
    </source>
</evidence>
<accession>C1H090</accession>
<dbReference type="EMBL" id="KN294001">
    <property type="protein sequence ID" value="EEH33131.2"/>
    <property type="molecule type" value="Genomic_DNA"/>
</dbReference>
<dbReference type="GeneID" id="9097081"/>
<dbReference type="HOGENOM" id="CLU_1768660_0_0_1"/>
<organism evidence="1 2">
    <name type="scientific">Paracoccidioides lutzii (strain ATCC MYA-826 / Pb01)</name>
    <name type="common">Paracoccidioides brasiliensis</name>
    <dbReference type="NCBI Taxonomy" id="502779"/>
    <lineage>
        <taxon>Eukaryota</taxon>
        <taxon>Fungi</taxon>
        <taxon>Dikarya</taxon>
        <taxon>Ascomycota</taxon>
        <taxon>Pezizomycotina</taxon>
        <taxon>Eurotiomycetes</taxon>
        <taxon>Eurotiomycetidae</taxon>
        <taxon>Onygenales</taxon>
        <taxon>Ajellomycetaceae</taxon>
        <taxon>Paracoccidioides</taxon>
    </lineage>
</organism>
<reference evidence="1 2" key="1">
    <citation type="journal article" date="2011" name="PLoS Genet.">
        <title>Comparative genomic analysis of human fungal pathogens causing paracoccidioidomycosis.</title>
        <authorList>
            <person name="Desjardins C.A."/>
            <person name="Champion M.D."/>
            <person name="Holder J.W."/>
            <person name="Muszewska A."/>
            <person name="Goldberg J."/>
            <person name="Bailao A.M."/>
            <person name="Brigido M.M."/>
            <person name="Ferreira M.E."/>
            <person name="Garcia A.M."/>
            <person name="Grynberg M."/>
            <person name="Gujja S."/>
            <person name="Heiman D.I."/>
            <person name="Henn M.R."/>
            <person name="Kodira C.D."/>
            <person name="Leon-Narvaez H."/>
            <person name="Longo L.V."/>
            <person name="Ma L.J."/>
            <person name="Malavazi I."/>
            <person name="Matsuo A.L."/>
            <person name="Morais F.V."/>
            <person name="Pereira M."/>
            <person name="Rodriguez-Brito S."/>
            <person name="Sakthikumar S."/>
            <person name="Salem-Izacc S.M."/>
            <person name="Sykes S.M."/>
            <person name="Teixeira M.M."/>
            <person name="Vallejo M.C."/>
            <person name="Walter M.E."/>
            <person name="Yandava C."/>
            <person name="Young S."/>
            <person name="Zeng Q."/>
            <person name="Zucker J."/>
            <person name="Felipe M.S."/>
            <person name="Goldman G.H."/>
            <person name="Haas B.J."/>
            <person name="McEwen J.G."/>
            <person name="Nino-Vega G."/>
            <person name="Puccia R."/>
            <person name="San-Blas G."/>
            <person name="Soares C.M."/>
            <person name="Birren B.W."/>
            <person name="Cuomo C.A."/>
        </authorList>
    </citation>
    <scope>NUCLEOTIDE SEQUENCE [LARGE SCALE GENOMIC DNA]</scope>
    <source>
        <strain evidence="2">ATCC MYA-826 / Pb01</strain>
    </source>
</reference>
<keyword evidence="2" id="KW-1185">Reference proteome</keyword>
<evidence type="ECO:0000313" key="2">
    <source>
        <dbReference type="Proteomes" id="UP000002059"/>
    </source>
</evidence>
<dbReference type="KEGG" id="pbl:PAAG_04184"/>
<dbReference type="AlphaFoldDB" id="C1H090"/>
<proteinExistence type="predicted"/>
<gene>
    <name evidence="1" type="ORF">PAAG_04184</name>
</gene>
<protein>
    <submittedName>
        <fullName evidence="1">Uncharacterized protein</fullName>
    </submittedName>
</protein>
<dbReference type="Proteomes" id="UP000002059">
    <property type="component" value="Partially assembled WGS sequence"/>
</dbReference>